<evidence type="ECO:0000313" key="3">
    <source>
        <dbReference type="Proteomes" id="UP000233837"/>
    </source>
</evidence>
<feature type="compositionally biased region" description="Basic and acidic residues" evidence="1">
    <location>
        <begin position="65"/>
        <end position="78"/>
    </location>
</feature>
<sequence>MRQFGQTKLPSSFISRSSFVNQDPQAKAKPSMKPISLSEFLNRKLGKSSGRLLREKQVSIGSLGSDKKELGGKRKEDGNSLIPNGAMFQQFSRALKGQENFDLGDGAENEQVYSRKRKKPTEPTEFSSGDVGSHENCLLVLGDDPKPKARPRSEQKHMYKSSKTIYNHYASGQGWWDGDKEGIDDEEVGHNEIWEGLGSTTLGGLQWHS</sequence>
<gene>
    <name evidence="2" type="ORF">MA16_Dca023085</name>
</gene>
<feature type="compositionally biased region" description="Basic and acidic residues" evidence="1">
    <location>
        <begin position="143"/>
        <end position="157"/>
    </location>
</feature>
<dbReference type="AlphaFoldDB" id="A0A2I0VCS0"/>
<protein>
    <submittedName>
        <fullName evidence="2">Uncharacterized protein</fullName>
    </submittedName>
</protein>
<dbReference type="PANTHER" id="PTHR38382:SF1">
    <property type="entry name" value="RNA-BINDING PROTEIN"/>
    <property type="match status" value="1"/>
</dbReference>
<evidence type="ECO:0000256" key="1">
    <source>
        <dbReference type="SAM" id="MobiDB-lite"/>
    </source>
</evidence>
<keyword evidence="3" id="KW-1185">Reference proteome</keyword>
<dbReference type="Proteomes" id="UP000233837">
    <property type="component" value="Unassembled WGS sequence"/>
</dbReference>
<name>A0A2I0VCS0_9ASPA</name>
<accession>A0A2I0VCS0</accession>
<dbReference type="PANTHER" id="PTHR38382">
    <property type="entry name" value="RNA-BINDING PROTEIN"/>
    <property type="match status" value="1"/>
</dbReference>
<feature type="region of interest" description="Disordered" evidence="1">
    <location>
        <begin position="141"/>
        <end position="160"/>
    </location>
</feature>
<feature type="region of interest" description="Disordered" evidence="1">
    <location>
        <begin position="52"/>
        <end position="82"/>
    </location>
</feature>
<feature type="region of interest" description="Disordered" evidence="1">
    <location>
        <begin position="100"/>
        <end position="136"/>
    </location>
</feature>
<dbReference type="EMBL" id="KZ503822">
    <property type="protein sequence ID" value="PKU61208.1"/>
    <property type="molecule type" value="Genomic_DNA"/>
</dbReference>
<proteinExistence type="predicted"/>
<dbReference type="OrthoDB" id="753880at2759"/>
<reference evidence="2 3" key="1">
    <citation type="journal article" date="2016" name="Sci. Rep.">
        <title>The Dendrobium catenatum Lindl. genome sequence provides insights into polysaccharide synthase, floral development and adaptive evolution.</title>
        <authorList>
            <person name="Zhang G.Q."/>
            <person name="Xu Q."/>
            <person name="Bian C."/>
            <person name="Tsai W.C."/>
            <person name="Yeh C.M."/>
            <person name="Liu K.W."/>
            <person name="Yoshida K."/>
            <person name="Zhang L.S."/>
            <person name="Chang S.B."/>
            <person name="Chen F."/>
            <person name="Shi Y."/>
            <person name="Su Y.Y."/>
            <person name="Zhang Y.Q."/>
            <person name="Chen L.J."/>
            <person name="Yin Y."/>
            <person name="Lin M."/>
            <person name="Huang H."/>
            <person name="Deng H."/>
            <person name="Wang Z.W."/>
            <person name="Zhu S.L."/>
            <person name="Zhao X."/>
            <person name="Deng C."/>
            <person name="Niu S.C."/>
            <person name="Huang J."/>
            <person name="Wang M."/>
            <person name="Liu G.H."/>
            <person name="Yang H.J."/>
            <person name="Xiao X.J."/>
            <person name="Hsiao Y.Y."/>
            <person name="Wu W.L."/>
            <person name="Chen Y.Y."/>
            <person name="Mitsuda N."/>
            <person name="Ohme-Takagi M."/>
            <person name="Luo Y.B."/>
            <person name="Van de Peer Y."/>
            <person name="Liu Z.J."/>
        </authorList>
    </citation>
    <scope>NUCLEOTIDE SEQUENCE [LARGE SCALE GENOMIC DNA]</scope>
    <source>
        <tissue evidence="2">The whole plant</tissue>
    </source>
</reference>
<organism evidence="2 3">
    <name type="scientific">Dendrobium catenatum</name>
    <dbReference type="NCBI Taxonomy" id="906689"/>
    <lineage>
        <taxon>Eukaryota</taxon>
        <taxon>Viridiplantae</taxon>
        <taxon>Streptophyta</taxon>
        <taxon>Embryophyta</taxon>
        <taxon>Tracheophyta</taxon>
        <taxon>Spermatophyta</taxon>
        <taxon>Magnoliopsida</taxon>
        <taxon>Liliopsida</taxon>
        <taxon>Asparagales</taxon>
        <taxon>Orchidaceae</taxon>
        <taxon>Epidendroideae</taxon>
        <taxon>Malaxideae</taxon>
        <taxon>Dendrobiinae</taxon>
        <taxon>Dendrobium</taxon>
    </lineage>
</organism>
<reference evidence="2 3" key="2">
    <citation type="journal article" date="2017" name="Nature">
        <title>The Apostasia genome and the evolution of orchids.</title>
        <authorList>
            <person name="Zhang G.Q."/>
            <person name="Liu K.W."/>
            <person name="Li Z."/>
            <person name="Lohaus R."/>
            <person name="Hsiao Y.Y."/>
            <person name="Niu S.C."/>
            <person name="Wang J.Y."/>
            <person name="Lin Y.C."/>
            <person name="Xu Q."/>
            <person name="Chen L.J."/>
            <person name="Yoshida K."/>
            <person name="Fujiwara S."/>
            <person name="Wang Z.W."/>
            <person name="Zhang Y.Q."/>
            <person name="Mitsuda N."/>
            <person name="Wang M."/>
            <person name="Liu G.H."/>
            <person name="Pecoraro L."/>
            <person name="Huang H.X."/>
            <person name="Xiao X.J."/>
            <person name="Lin M."/>
            <person name="Wu X.Y."/>
            <person name="Wu W.L."/>
            <person name="Chen Y.Y."/>
            <person name="Chang S.B."/>
            <person name="Sakamoto S."/>
            <person name="Ohme-Takagi M."/>
            <person name="Yagi M."/>
            <person name="Zeng S.J."/>
            <person name="Shen C.Y."/>
            <person name="Yeh C.M."/>
            <person name="Luo Y.B."/>
            <person name="Tsai W.C."/>
            <person name="Van de Peer Y."/>
            <person name="Liu Z.J."/>
        </authorList>
    </citation>
    <scope>NUCLEOTIDE SEQUENCE [LARGE SCALE GENOMIC DNA]</scope>
    <source>
        <tissue evidence="2">The whole plant</tissue>
    </source>
</reference>
<evidence type="ECO:0000313" key="2">
    <source>
        <dbReference type="EMBL" id="PKU61208.1"/>
    </source>
</evidence>